<dbReference type="GO" id="GO:0005829">
    <property type="term" value="C:cytosol"/>
    <property type="evidence" value="ECO:0007669"/>
    <property type="project" value="TreeGrafter"/>
</dbReference>
<dbReference type="EMBL" id="AUZX01005987">
    <property type="protein sequence ID" value="EQD65885.1"/>
    <property type="molecule type" value="Genomic_DNA"/>
</dbReference>
<accession>T1CFV3</accession>
<feature type="non-terminal residue" evidence="1">
    <location>
        <position position="1"/>
    </location>
</feature>
<reference evidence="1" key="2">
    <citation type="journal article" date="2014" name="ISME J.">
        <title>Microbial stratification in low pH oxic and suboxic macroscopic growths along an acid mine drainage.</title>
        <authorList>
            <person name="Mendez-Garcia C."/>
            <person name="Mesa V."/>
            <person name="Sprenger R.R."/>
            <person name="Richter M."/>
            <person name="Diez M.S."/>
            <person name="Solano J."/>
            <person name="Bargiela R."/>
            <person name="Golyshina O.V."/>
            <person name="Manteca A."/>
            <person name="Ramos J.L."/>
            <person name="Gallego J.R."/>
            <person name="Llorente I."/>
            <person name="Martins Dos Santos V.A."/>
            <person name="Jensen O.N."/>
            <person name="Pelaez A.I."/>
            <person name="Sanchez J."/>
            <person name="Ferrer M."/>
        </authorList>
    </citation>
    <scope>NUCLEOTIDE SEQUENCE</scope>
</reference>
<dbReference type="Gene3D" id="3.40.50.300">
    <property type="entry name" value="P-loop containing nucleotide triphosphate hydrolases"/>
    <property type="match status" value="1"/>
</dbReference>
<comment type="caution">
    <text evidence="1">The sequence shown here is derived from an EMBL/GenBank/DDBJ whole genome shotgun (WGS) entry which is preliminary data.</text>
</comment>
<dbReference type="PANTHER" id="PTHR47396">
    <property type="entry name" value="TYPE I RESTRICTION ENZYME ECOKI R PROTEIN"/>
    <property type="match status" value="1"/>
</dbReference>
<name>T1CFV3_9ZZZZ</name>
<sequence>NKATYRQDTRFAKDILVISPGLTVKNRLQVLNPSAPDENNYYISFDLIPPGMFDKLRSGRVKIVNWHMLEWETEDQIKRKKSVDKRGVKSEEAYTREVLGDMKDAKNIIVINDEAHHAWRINPEAIGKYIRQRDLKDSAQESTVWIGGIDKINNVRHVMRCFDFTATPFFPSGKKAGDEDFFKWVVSDFGLNEAIESGLVKTPRVVVRDDGTPDSKTMKSKFYHIYADSGVKANLNRAVDKETPLPDMVTKAYYFLGLDWLETFKLWKESNAETPPVMISVCNRTETAARVKFSLDKGKIRIKELQNPNATLQIDTKVLNEAETGQNGNGVASKKSVAEELREKVDTVGQKGRPGEQIQNVISVGMLSEGWDAKTVTHIMGLRAFTSQLLCEQVVGRGLRRTSYEVE</sequence>
<dbReference type="InterPro" id="IPR050742">
    <property type="entry name" value="Helicase_Restrict-Modif_Enz"/>
</dbReference>
<organism evidence="1">
    <name type="scientific">mine drainage metagenome</name>
    <dbReference type="NCBI Taxonomy" id="410659"/>
    <lineage>
        <taxon>unclassified sequences</taxon>
        <taxon>metagenomes</taxon>
        <taxon>ecological metagenomes</taxon>
    </lineage>
</organism>
<evidence type="ECO:0000313" key="1">
    <source>
        <dbReference type="EMBL" id="EQD65885.1"/>
    </source>
</evidence>
<gene>
    <name evidence="1" type="ORF">B1A_08366</name>
</gene>
<dbReference type="InterPro" id="IPR027417">
    <property type="entry name" value="P-loop_NTPase"/>
</dbReference>
<dbReference type="PANTHER" id="PTHR47396:SF1">
    <property type="entry name" value="ATP-DEPENDENT HELICASE IRC3-RELATED"/>
    <property type="match status" value="1"/>
</dbReference>
<proteinExistence type="predicted"/>
<reference evidence="1" key="1">
    <citation type="submission" date="2013-08" db="EMBL/GenBank/DDBJ databases">
        <authorList>
            <person name="Mendez C."/>
            <person name="Richter M."/>
            <person name="Ferrer M."/>
            <person name="Sanchez J."/>
        </authorList>
    </citation>
    <scope>NUCLEOTIDE SEQUENCE</scope>
</reference>
<protein>
    <submittedName>
        <fullName evidence="1">Type III restriction-modification system, res subunit</fullName>
    </submittedName>
</protein>
<dbReference type="AlphaFoldDB" id="T1CFV3"/>